<dbReference type="STRING" id="240015.ACP_0488"/>
<accession>C1F0Y8</accession>
<evidence type="ECO:0000256" key="6">
    <source>
        <dbReference type="ARBA" id="ARBA00022692"/>
    </source>
</evidence>
<dbReference type="SUPFAM" id="SSF74653">
    <property type="entry name" value="TolA/TonB C-terminal domain"/>
    <property type="match status" value="1"/>
</dbReference>
<organism evidence="12 13">
    <name type="scientific">Acidobacterium capsulatum (strain ATCC 51196 / DSM 11244 / BCRC 80197 / JCM 7670 / NBRC 15755 / NCIMB 13165 / 161)</name>
    <dbReference type="NCBI Taxonomy" id="240015"/>
    <lineage>
        <taxon>Bacteria</taxon>
        <taxon>Pseudomonadati</taxon>
        <taxon>Acidobacteriota</taxon>
        <taxon>Terriglobia</taxon>
        <taxon>Terriglobales</taxon>
        <taxon>Acidobacteriaceae</taxon>
        <taxon>Acidobacterium</taxon>
    </lineage>
</organism>
<dbReference type="PROSITE" id="PS52015">
    <property type="entry name" value="TONB_CTD"/>
    <property type="match status" value="1"/>
</dbReference>
<keyword evidence="4" id="KW-1003">Cell membrane</keyword>
<keyword evidence="3" id="KW-0813">Transport</keyword>
<dbReference type="GO" id="GO:0055085">
    <property type="term" value="P:transmembrane transport"/>
    <property type="evidence" value="ECO:0007669"/>
    <property type="project" value="InterPro"/>
</dbReference>
<dbReference type="GO" id="GO:0005886">
    <property type="term" value="C:plasma membrane"/>
    <property type="evidence" value="ECO:0007669"/>
    <property type="project" value="UniProtKB-SubCell"/>
</dbReference>
<keyword evidence="7" id="KW-0653">Protein transport</keyword>
<dbReference type="eggNOG" id="COG0810">
    <property type="taxonomic scope" value="Bacteria"/>
</dbReference>
<evidence type="ECO:0000259" key="11">
    <source>
        <dbReference type="PROSITE" id="PS52015"/>
    </source>
</evidence>
<sequence>MGNSVLTPDQESAKPQTSQAQNSQPSQDTASVLLENDRSIWSSLISNLRDAFSSKKLPPLELTSQPVAVQDAVPQEPLWKDLWQNLQDTFFPKKLPPLVLTSQPVAVKDPLAVKRDTKSSIVSFVAHAAVIGLILLFALEARHEVKVKPITAEATNIKPYIPITAPMPKVMGGGGGGGSHDVVEASKGHLPKIAKLQITPPTVIKVDHPKIPVPPTVIMQTKIPDPNLPNLGVPQSPQVKLASNGTGGGAGIGSGKATGVGSGNGAGAGPGSGANYGGGVYSVGNGVSAPVPIYEVDPEFSDEARRAKYQGVVALQIVVDTKGLPENIQVVRHLGMGLDQKAIEAVQKYRFKPAMYHGRPVPVSIIVEVDFHLY</sequence>
<dbReference type="InParanoid" id="C1F0Y8"/>
<evidence type="ECO:0000256" key="2">
    <source>
        <dbReference type="ARBA" id="ARBA00006555"/>
    </source>
</evidence>
<dbReference type="HOGENOM" id="CLU_061791_0_0_0"/>
<evidence type="ECO:0000256" key="9">
    <source>
        <dbReference type="ARBA" id="ARBA00023136"/>
    </source>
</evidence>
<name>C1F0Y8_ACIC5</name>
<dbReference type="Pfam" id="PF03544">
    <property type="entry name" value="TonB_C"/>
    <property type="match status" value="1"/>
</dbReference>
<keyword evidence="6" id="KW-0812">Transmembrane</keyword>
<keyword evidence="9" id="KW-0472">Membrane</keyword>
<reference evidence="12 13" key="1">
    <citation type="journal article" date="2009" name="Appl. Environ. Microbiol.">
        <title>Three genomes from the phylum Acidobacteria provide insight into the lifestyles of these microorganisms in soils.</title>
        <authorList>
            <person name="Ward N.L."/>
            <person name="Challacombe J.F."/>
            <person name="Janssen P.H."/>
            <person name="Henrissat B."/>
            <person name="Coutinho P.M."/>
            <person name="Wu M."/>
            <person name="Xie G."/>
            <person name="Haft D.H."/>
            <person name="Sait M."/>
            <person name="Badger J."/>
            <person name="Barabote R.D."/>
            <person name="Bradley B."/>
            <person name="Brettin T.S."/>
            <person name="Brinkac L.M."/>
            <person name="Bruce D."/>
            <person name="Creasy T."/>
            <person name="Daugherty S.C."/>
            <person name="Davidsen T.M."/>
            <person name="DeBoy R.T."/>
            <person name="Detter J.C."/>
            <person name="Dodson R.J."/>
            <person name="Durkin A.S."/>
            <person name="Ganapathy A."/>
            <person name="Gwinn-Giglio M."/>
            <person name="Han C.S."/>
            <person name="Khouri H."/>
            <person name="Kiss H."/>
            <person name="Kothari S.P."/>
            <person name="Madupu R."/>
            <person name="Nelson K.E."/>
            <person name="Nelson W.C."/>
            <person name="Paulsen I."/>
            <person name="Penn K."/>
            <person name="Ren Q."/>
            <person name="Rosovitz M.J."/>
            <person name="Selengut J.D."/>
            <person name="Shrivastava S."/>
            <person name="Sullivan S.A."/>
            <person name="Tapia R."/>
            <person name="Thompson L.S."/>
            <person name="Watkins K.L."/>
            <person name="Yang Q."/>
            <person name="Yu C."/>
            <person name="Zafar N."/>
            <person name="Zhou L."/>
            <person name="Kuske C.R."/>
        </authorList>
    </citation>
    <scope>NUCLEOTIDE SEQUENCE [LARGE SCALE GENOMIC DNA]</scope>
    <source>
        <strain evidence="13">ATCC 51196 / DSM 11244 / BCRC 80197 / JCM 7670 / NBRC 15755 / NCIMB 13165 / 161</strain>
    </source>
</reference>
<evidence type="ECO:0000256" key="3">
    <source>
        <dbReference type="ARBA" id="ARBA00022448"/>
    </source>
</evidence>
<comment type="subcellular location">
    <subcellularLocation>
        <location evidence="1">Cell inner membrane</location>
        <topology evidence="1">Single-pass membrane protein</topology>
        <orientation evidence="1">Periplasmic side</orientation>
    </subcellularLocation>
</comment>
<dbReference type="InterPro" id="IPR006260">
    <property type="entry name" value="TonB/TolA_C"/>
</dbReference>
<dbReference type="Gene3D" id="3.30.1150.10">
    <property type="match status" value="1"/>
</dbReference>
<dbReference type="KEGG" id="aca:ACP_0488"/>
<gene>
    <name evidence="12" type="ordered locus">ACP_0488</name>
</gene>
<dbReference type="PANTHER" id="PTHR33446">
    <property type="entry name" value="PROTEIN TONB-RELATED"/>
    <property type="match status" value="1"/>
</dbReference>
<dbReference type="InterPro" id="IPR051045">
    <property type="entry name" value="TonB-dependent_transducer"/>
</dbReference>
<keyword evidence="5" id="KW-0997">Cell inner membrane</keyword>
<evidence type="ECO:0000256" key="10">
    <source>
        <dbReference type="SAM" id="MobiDB-lite"/>
    </source>
</evidence>
<evidence type="ECO:0000256" key="5">
    <source>
        <dbReference type="ARBA" id="ARBA00022519"/>
    </source>
</evidence>
<evidence type="ECO:0000313" key="13">
    <source>
        <dbReference type="Proteomes" id="UP000002207"/>
    </source>
</evidence>
<evidence type="ECO:0000313" key="12">
    <source>
        <dbReference type="EMBL" id="ACO31423.1"/>
    </source>
</evidence>
<evidence type="ECO:0000256" key="1">
    <source>
        <dbReference type="ARBA" id="ARBA00004383"/>
    </source>
</evidence>
<dbReference type="Proteomes" id="UP000002207">
    <property type="component" value="Chromosome"/>
</dbReference>
<dbReference type="InterPro" id="IPR037682">
    <property type="entry name" value="TonB_C"/>
</dbReference>
<keyword evidence="13" id="KW-1185">Reference proteome</keyword>
<evidence type="ECO:0000256" key="7">
    <source>
        <dbReference type="ARBA" id="ARBA00022927"/>
    </source>
</evidence>
<evidence type="ECO:0000256" key="4">
    <source>
        <dbReference type="ARBA" id="ARBA00022475"/>
    </source>
</evidence>
<feature type="domain" description="TonB C-terminal" evidence="11">
    <location>
        <begin position="285"/>
        <end position="374"/>
    </location>
</feature>
<keyword evidence="8" id="KW-1133">Transmembrane helix</keyword>
<protein>
    <submittedName>
        <fullName evidence="12">TonB family protein</fullName>
    </submittedName>
</protein>
<proteinExistence type="inferred from homology"/>
<evidence type="ECO:0000256" key="8">
    <source>
        <dbReference type="ARBA" id="ARBA00022989"/>
    </source>
</evidence>
<dbReference type="EMBL" id="CP001472">
    <property type="protein sequence ID" value="ACO31423.1"/>
    <property type="molecule type" value="Genomic_DNA"/>
</dbReference>
<feature type="region of interest" description="Disordered" evidence="10">
    <location>
        <begin position="1"/>
        <end position="30"/>
    </location>
</feature>
<dbReference type="GO" id="GO:0015031">
    <property type="term" value="P:protein transport"/>
    <property type="evidence" value="ECO:0007669"/>
    <property type="project" value="UniProtKB-KW"/>
</dbReference>
<dbReference type="NCBIfam" id="TIGR01352">
    <property type="entry name" value="tonB_Cterm"/>
    <property type="match status" value="1"/>
</dbReference>
<comment type="similarity">
    <text evidence="2">Belongs to the TonB family.</text>
</comment>
<dbReference type="AlphaFoldDB" id="C1F0Y8"/>